<protein>
    <submittedName>
        <fullName evidence="3">Fimbrial protein</fullName>
    </submittedName>
</protein>
<dbReference type="PANTHER" id="PTHR33420:SF33">
    <property type="entry name" value="MINOR FIMBRIAL SUBUNIT"/>
    <property type="match status" value="1"/>
</dbReference>
<organism evidence="3">
    <name type="scientific">Citrobacter freundii</name>
    <dbReference type="NCBI Taxonomy" id="546"/>
    <lineage>
        <taxon>Bacteria</taxon>
        <taxon>Pseudomonadati</taxon>
        <taxon>Pseudomonadota</taxon>
        <taxon>Gammaproteobacteria</taxon>
        <taxon>Enterobacterales</taxon>
        <taxon>Enterobacteriaceae</taxon>
        <taxon>Citrobacter</taxon>
        <taxon>Citrobacter freundii complex</taxon>
    </lineage>
</organism>
<dbReference type="SUPFAM" id="SSF49401">
    <property type="entry name" value="Bacterial adhesins"/>
    <property type="match status" value="1"/>
</dbReference>
<feature type="domain" description="Fimbrial-type adhesion" evidence="2">
    <location>
        <begin position="32"/>
        <end position="185"/>
    </location>
</feature>
<dbReference type="EMBL" id="DACSXJ010000034">
    <property type="protein sequence ID" value="HAT3899690.1"/>
    <property type="molecule type" value="Genomic_DNA"/>
</dbReference>
<dbReference type="Proteomes" id="UP000050520">
    <property type="component" value="Unassembled WGS sequence"/>
</dbReference>
<dbReference type="InterPro" id="IPR050263">
    <property type="entry name" value="Bact_Fimbrial_Adh_Pro"/>
</dbReference>
<proteinExistence type="predicted"/>
<keyword evidence="1" id="KW-0732">Signal</keyword>
<dbReference type="GO" id="GO:0009289">
    <property type="term" value="C:pilus"/>
    <property type="evidence" value="ECO:0007669"/>
    <property type="project" value="InterPro"/>
</dbReference>
<dbReference type="RefSeq" id="WP_071667682.1">
    <property type="nucleotide sequence ID" value="NZ_CBCYGZ010000001.1"/>
</dbReference>
<evidence type="ECO:0000259" key="2">
    <source>
        <dbReference type="Pfam" id="PF00419"/>
    </source>
</evidence>
<comment type="caution">
    <text evidence="3">The sequence shown here is derived from an EMBL/GenBank/DDBJ whole genome shotgun (WGS) entry which is preliminary data.</text>
</comment>
<evidence type="ECO:0000256" key="1">
    <source>
        <dbReference type="SAM" id="SignalP"/>
    </source>
</evidence>
<feature type="chain" id="PRO_5041120338" evidence="1">
    <location>
        <begin position="28"/>
        <end position="186"/>
    </location>
</feature>
<gene>
    <name evidence="4" type="ORF">AN672_28070</name>
    <name evidence="3" type="ORF">I9Y29_004166</name>
</gene>
<sequence length="186" mass="19932">MTNNASLMNRGIIILSMLLLASKNAFSYDIDIKITGEIHIPPCVINNGNSIEVDFGDIAIHKVGTMGSNEFQKITKVPLQCDFNDGTPYLSVKGNKSLNAEVLNTTGINTNKLGIALYLGDSISNANIMINSLSNNGYGQEVTAGILQANVKDTEFVFTSVPVKIGSDSLDAGSFTAMATFSIHYF</sequence>
<reference evidence="3" key="4">
    <citation type="submission" date="2020-09" db="EMBL/GenBank/DDBJ databases">
        <authorList>
            <consortium name="NCBI Pathogen Detection Project"/>
        </authorList>
    </citation>
    <scope>NUCLEOTIDE SEQUENCE</scope>
    <source>
        <strain evidence="3">O50</strain>
    </source>
</reference>
<dbReference type="Gene3D" id="2.60.40.1090">
    <property type="entry name" value="Fimbrial-type adhesion domain"/>
    <property type="match status" value="1"/>
</dbReference>
<accession>A0A0P8HNK2</accession>
<dbReference type="GO" id="GO:0043709">
    <property type="term" value="P:cell adhesion involved in single-species biofilm formation"/>
    <property type="evidence" value="ECO:0007669"/>
    <property type="project" value="TreeGrafter"/>
</dbReference>
<evidence type="ECO:0000313" key="3">
    <source>
        <dbReference type="EMBL" id="HAT3899690.1"/>
    </source>
</evidence>
<evidence type="ECO:0000313" key="5">
    <source>
        <dbReference type="Proteomes" id="UP000050520"/>
    </source>
</evidence>
<dbReference type="PANTHER" id="PTHR33420">
    <property type="entry name" value="FIMBRIAL SUBUNIT ELFA-RELATED"/>
    <property type="match status" value="1"/>
</dbReference>
<reference evidence="5" key="1">
    <citation type="submission" date="2015-09" db="EMBL/GenBank/DDBJ databases">
        <title>Prevalence of NDMs in South Africa.</title>
        <authorList>
            <person name="Osei Sekyere J."/>
            <person name="Govinden U."/>
            <person name="Essack S."/>
            <person name="Haldorsen B."/>
            <person name="Samuelsen O."/>
            <person name="Aasnaes B."/>
            <person name="Sundsfjord A."/>
        </authorList>
    </citation>
    <scope>NUCLEOTIDE SEQUENCE [LARGE SCALE GENOMIC DNA]</scope>
    <source>
        <strain evidence="5">ST62:944112508</strain>
    </source>
</reference>
<evidence type="ECO:0000313" key="4">
    <source>
        <dbReference type="EMBL" id="KPR46544.1"/>
    </source>
</evidence>
<name>A0A0P8HNK2_CITFR</name>
<dbReference type="InterPro" id="IPR008966">
    <property type="entry name" value="Adhesion_dom_sf"/>
</dbReference>
<dbReference type="AlphaFoldDB" id="A0A0P8HNK2"/>
<dbReference type="InterPro" id="IPR005430">
    <property type="entry name" value="P_pili_tip_PapF"/>
</dbReference>
<dbReference type="Proteomes" id="UP000855471">
    <property type="component" value="Unassembled WGS sequence"/>
</dbReference>
<reference evidence="3" key="3">
    <citation type="journal article" date="2018" name="Genome Biol.">
        <title>SKESA: strategic k-mer extension for scrupulous assemblies.</title>
        <authorList>
            <person name="Souvorov A."/>
            <person name="Agarwala R."/>
            <person name="Lipman D.J."/>
        </authorList>
    </citation>
    <scope>NUCLEOTIDE SEQUENCE</scope>
    <source>
        <strain evidence="3">O50</strain>
    </source>
</reference>
<dbReference type="InterPro" id="IPR000259">
    <property type="entry name" value="Adhesion_dom_fimbrial"/>
</dbReference>
<feature type="signal peptide" evidence="1">
    <location>
        <begin position="1"/>
        <end position="27"/>
    </location>
</feature>
<dbReference type="PRINTS" id="PR01613">
    <property type="entry name" value="FIMBRIALPAPF"/>
</dbReference>
<dbReference type="InterPro" id="IPR036937">
    <property type="entry name" value="Adhesion_dom_fimbrial_sf"/>
</dbReference>
<reference evidence="4 5" key="2">
    <citation type="journal article" date="2017" name="PLoS ONE">
        <title>Genomic and phenotypic characterisation of fluoroquinolone resistance mechanisms in Enterobacteriaceae in Durban, South Africa.</title>
        <authorList>
            <person name="Osei Sekyere J."/>
            <person name="Amoako D.G."/>
        </authorList>
    </citation>
    <scope>NUCLEOTIDE SEQUENCE [LARGE SCALE GENOMIC DNA]</scope>
    <source>
        <strain evidence="4 5">ST62:944112508</strain>
    </source>
</reference>
<dbReference type="EMBL" id="LJEB01000232">
    <property type="protein sequence ID" value="KPR46544.1"/>
    <property type="molecule type" value="Genomic_DNA"/>
</dbReference>
<dbReference type="Pfam" id="PF00419">
    <property type="entry name" value="Fimbrial"/>
    <property type="match status" value="1"/>
</dbReference>